<proteinExistence type="predicted"/>
<reference evidence="6 7" key="1">
    <citation type="submission" date="2020-10" db="EMBL/GenBank/DDBJ databases">
        <title>Complete genome sequence of Corynebacterium massiliense DSM 45435, type strain of Corynebacterium massiliense.</title>
        <authorList>
            <person name="Busche T."/>
            <person name="Kalinowski J."/>
            <person name="Ruckert C."/>
        </authorList>
    </citation>
    <scope>NUCLEOTIDE SEQUENCE [LARGE SCALE GENOMIC DNA]</scope>
    <source>
        <strain evidence="6 7">DSM 45435</strain>
    </source>
</reference>
<accession>A0ABY7U6W4</accession>
<protein>
    <submittedName>
        <fullName evidence="6">DoxX</fullName>
    </submittedName>
</protein>
<evidence type="ECO:0000256" key="5">
    <source>
        <dbReference type="SAM" id="MobiDB-lite"/>
    </source>
</evidence>
<keyword evidence="7" id="KW-1185">Reference proteome</keyword>
<comment type="subcellular location">
    <subcellularLocation>
        <location evidence="1">Membrane</location>
        <topology evidence="1">Multi-pass membrane protein</topology>
    </subcellularLocation>
</comment>
<dbReference type="RefSeq" id="WP_022863674.1">
    <property type="nucleotide sequence ID" value="NZ_ATVG01000014.1"/>
</dbReference>
<dbReference type="Pfam" id="PF07681">
    <property type="entry name" value="DoxX"/>
    <property type="match status" value="1"/>
</dbReference>
<feature type="compositionally biased region" description="Basic and acidic residues" evidence="5">
    <location>
        <begin position="246"/>
        <end position="258"/>
    </location>
</feature>
<gene>
    <name evidence="6" type="ORF">CMASS_04945</name>
</gene>
<evidence type="ECO:0000256" key="1">
    <source>
        <dbReference type="ARBA" id="ARBA00004141"/>
    </source>
</evidence>
<dbReference type="Proteomes" id="UP001220064">
    <property type="component" value="Chromosome"/>
</dbReference>
<feature type="compositionally biased region" description="Basic residues" evidence="5">
    <location>
        <begin position="259"/>
        <end position="268"/>
    </location>
</feature>
<evidence type="ECO:0000313" key="7">
    <source>
        <dbReference type="Proteomes" id="UP001220064"/>
    </source>
</evidence>
<evidence type="ECO:0000313" key="6">
    <source>
        <dbReference type="EMBL" id="WCZ32435.1"/>
    </source>
</evidence>
<keyword evidence="4" id="KW-0472">Membrane</keyword>
<feature type="region of interest" description="Disordered" evidence="5">
    <location>
        <begin position="227"/>
        <end position="272"/>
    </location>
</feature>
<dbReference type="EMBL" id="CP063189">
    <property type="protein sequence ID" value="WCZ32435.1"/>
    <property type="molecule type" value="Genomic_DNA"/>
</dbReference>
<name>A0ABY7U6W4_9CORY</name>
<keyword evidence="2" id="KW-0812">Transmembrane</keyword>
<evidence type="ECO:0000256" key="2">
    <source>
        <dbReference type="ARBA" id="ARBA00022692"/>
    </source>
</evidence>
<dbReference type="InterPro" id="IPR032808">
    <property type="entry name" value="DoxX"/>
</dbReference>
<sequence length="295" mass="32057">MIRKIARPMLASVFIYDGVDNVRNSADHVKETESALKLVRGVVPKDYRGLVPNDPETVAKGLGGAKIGAGSLLALGKAPRTSAAVLAAASLPSFLGRNAFWNAKDSQDKEARRNGFLTSVALLGGLVLVTQDTEGKPSLRWRAEDAGKRTSKKVQSALPGKSETQKFADDASDWFSDKTDKVKDYVDDNKDDWQEAGQNFFDTAKSYVEDAKDFIDDNKDDWLKSAQKNAKTAKKSVVKNASKAQKKADKALSDVDTKKGKRAVKKAGKKADKLQDKADKKLAKAIDKVGDLIND</sequence>
<organism evidence="6 7">
    <name type="scientific">Corynebacterium massiliense DSM 45435</name>
    <dbReference type="NCBI Taxonomy" id="1121364"/>
    <lineage>
        <taxon>Bacteria</taxon>
        <taxon>Bacillati</taxon>
        <taxon>Actinomycetota</taxon>
        <taxon>Actinomycetes</taxon>
        <taxon>Mycobacteriales</taxon>
        <taxon>Corynebacteriaceae</taxon>
        <taxon>Corynebacterium</taxon>
    </lineage>
</organism>
<evidence type="ECO:0000256" key="4">
    <source>
        <dbReference type="ARBA" id="ARBA00023136"/>
    </source>
</evidence>
<keyword evidence="3" id="KW-1133">Transmembrane helix</keyword>
<evidence type="ECO:0000256" key="3">
    <source>
        <dbReference type="ARBA" id="ARBA00022989"/>
    </source>
</evidence>